<dbReference type="PANTHER" id="PTHR23403:SF1">
    <property type="entry name" value="TREHALASE"/>
    <property type="match status" value="1"/>
</dbReference>
<keyword evidence="7" id="KW-1133">Transmembrane helix</keyword>
<evidence type="ECO:0000256" key="7">
    <source>
        <dbReference type="SAM" id="Phobius"/>
    </source>
</evidence>
<dbReference type="AlphaFoldDB" id="A0A1B0AKQ2"/>
<dbReference type="InterPro" id="IPR001661">
    <property type="entry name" value="Glyco_hydro_37"/>
</dbReference>
<organism evidence="8 9">
    <name type="scientific">Glossina palpalis gambiensis</name>
    <dbReference type="NCBI Taxonomy" id="67801"/>
    <lineage>
        <taxon>Eukaryota</taxon>
        <taxon>Metazoa</taxon>
        <taxon>Ecdysozoa</taxon>
        <taxon>Arthropoda</taxon>
        <taxon>Hexapoda</taxon>
        <taxon>Insecta</taxon>
        <taxon>Pterygota</taxon>
        <taxon>Neoptera</taxon>
        <taxon>Endopterygota</taxon>
        <taxon>Diptera</taxon>
        <taxon>Brachycera</taxon>
        <taxon>Muscomorpha</taxon>
        <taxon>Hippoboscoidea</taxon>
        <taxon>Glossinidae</taxon>
        <taxon>Glossina</taxon>
    </lineage>
</organism>
<dbReference type="GO" id="GO:0004555">
    <property type="term" value="F:alpha,alpha-trehalase activity"/>
    <property type="evidence" value="ECO:0007669"/>
    <property type="project" value="UniProtKB-EC"/>
</dbReference>
<feature type="transmembrane region" description="Helical" evidence="7">
    <location>
        <begin position="147"/>
        <end position="171"/>
    </location>
</feature>
<evidence type="ECO:0000256" key="6">
    <source>
        <dbReference type="ARBA" id="ARBA00031637"/>
    </source>
</evidence>
<keyword evidence="7" id="KW-0812">Transmembrane</keyword>
<protein>
    <recommendedName>
        <fullName evidence="4">Trehalase</fullName>
        <ecNumber evidence="3">3.2.1.28</ecNumber>
    </recommendedName>
    <alternativeName>
        <fullName evidence="5">Alpha,alpha-trehalase</fullName>
    </alternativeName>
    <alternativeName>
        <fullName evidence="6">Alpha,alpha-trehalose glucohydrolase</fullName>
    </alternativeName>
</protein>
<evidence type="ECO:0000256" key="2">
    <source>
        <dbReference type="ARBA" id="ARBA00005615"/>
    </source>
</evidence>
<accession>A0A1B0AKQ2</accession>
<feature type="transmembrane region" description="Helical" evidence="7">
    <location>
        <begin position="6"/>
        <end position="25"/>
    </location>
</feature>
<reference evidence="8" key="2">
    <citation type="submission" date="2020-05" db="UniProtKB">
        <authorList>
            <consortium name="EnsemblMetazoa"/>
        </authorList>
    </citation>
    <scope>IDENTIFICATION</scope>
    <source>
        <strain evidence="8">IAEA</strain>
    </source>
</reference>
<evidence type="ECO:0000313" key="9">
    <source>
        <dbReference type="Proteomes" id="UP000092460"/>
    </source>
</evidence>
<comment type="similarity">
    <text evidence="2">Belongs to the glycosyl hydrolase 37 family.</text>
</comment>
<dbReference type="STRING" id="67801.A0A1B0AKQ2"/>
<comment type="catalytic activity">
    <reaction evidence="1">
        <text>alpha,alpha-trehalose + H2O = alpha-D-glucose + beta-D-glucose</text>
        <dbReference type="Rhea" id="RHEA:32675"/>
        <dbReference type="ChEBI" id="CHEBI:15377"/>
        <dbReference type="ChEBI" id="CHEBI:15903"/>
        <dbReference type="ChEBI" id="CHEBI:16551"/>
        <dbReference type="ChEBI" id="CHEBI:17925"/>
        <dbReference type="EC" id="3.2.1.28"/>
    </reaction>
</comment>
<dbReference type="GO" id="GO:0005993">
    <property type="term" value="P:trehalose catabolic process"/>
    <property type="evidence" value="ECO:0007669"/>
    <property type="project" value="TreeGrafter"/>
</dbReference>
<sequence length="202" mass="21992">LPSHSGILVIIAGLPLASISSSWVLSSIGKAFVPWLPDDWKKHPAFIDHINDPDLKQWGLDLNVIWKDLGRKKIDDVYKNSHYYSIIPIPNPVIVPGGSLQHTGDNVVTLAKCLANAQELNDIVIRISLYIMAADSTISLKSIFSSFGFSFAVQVVALAAGGGLALLNALFMDATGSAMSWYSHKWMNKLLFATQTRAQTSA</sequence>
<evidence type="ECO:0000256" key="5">
    <source>
        <dbReference type="ARBA" id="ARBA00030473"/>
    </source>
</evidence>
<dbReference type="InterPro" id="IPR008928">
    <property type="entry name" value="6-hairpin_glycosidase_sf"/>
</dbReference>
<dbReference type="PANTHER" id="PTHR23403">
    <property type="entry name" value="TREHALASE"/>
    <property type="match status" value="1"/>
</dbReference>
<evidence type="ECO:0000313" key="8">
    <source>
        <dbReference type="EnsemblMetazoa" id="GPPI000257-PA"/>
    </source>
</evidence>
<dbReference type="Pfam" id="PF01204">
    <property type="entry name" value="Trehalase"/>
    <property type="match status" value="1"/>
</dbReference>
<dbReference type="EnsemblMetazoa" id="GPPI000257-RA">
    <property type="protein sequence ID" value="GPPI000257-PA"/>
    <property type="gene ID" value="GPPI000257"/>
</dbReference>
<dbReference type="InterPro" id="IPR012341">
    <property type="entry name" value="6hp_glycosidase-like_sf"/>
</dbReference>
<reference evidence="9" key="1">
    <citation type="submission" date="2015-01" db="EMBL/GenBank/DDBJ databases">
        <authorList>
            <person name="Aksoy S."/>
            <person name="Warren W."/>
            <person name="Wilson R.K."/>
        </authorList>
    </citation>
    <scope>NUCLEOTIDE SEQUENCE [LARGE SCALE GENOMIC DNA]</scope>
    <source>
        <strain evidence="9">IAEA</strain>
    </source>
</reference>
<keyword evidence="7" id="KW-0472">Membrane</keyword>
<evidence type="ECO:0000256" key="4">
    <source>
        <dbReference type="ARBA" id="ARBA00019905"/>
    </source>
</evidence>
<keyword evidence="9" id="KW-1185">Reference proteome</keyword>
<dbReference type="EMBL" id="JXJN01026659">
    <property type="status" value="NOT_ANNOTATED_CDS"/>
    <property type="molecule type" value="Genomic_DNA"/>
</dbReference>
<dbReference type="EC" id="3.2.1.28" evidence="3"/>
<dbReference type="SUPFAM" id="SSF48208">
    <property type="entry name" value="Six-hairpin glycosidases"/>
    <property type="match status" value="1"/>
</dbReference>
<name>A0A1B0AKQ2_9MUSC</name>
<proteinExistence type="inferred from homology"/>
<dbReference type="Proteomes" id="UP000092460">
    <property type="component" value="Unassembled WGS sequence"/>
</dbReference>
<evidence type="ECO:0000256" key="1">
    <source>
        <dbReference type="ARBA" id="ARBA00001576"/>
    </source>
</evidence>
<dbReference type="Gene3D" id="1.50.10.10">
    <property type="match status" value="1"/>
</dbReference>
<dbReference type="VEuPathDB" id="VectorBase:GPPI000257"/>
<evidence type="ECO:0000256" key="3">
    <source>
        <dbReference type="ARBA" id="ARBA00012757"/>
    </source>
</evidence>